<dbReference type="Proteomes" id="UP000824007">
    <property type="component" value="Unassembled WGS sequence"/>
</dbReference>
<accession>A0A9D1YP00</accession>
<dbReference type="InterPro" id="IPR010001">
    <property type="entry name" value="BofA"/>
</dbReference>
<reference evidence="2" key="1">
    <citation type="journal article" date="2021" name="PeerJ">
        <title>Extensive microbial diversity within the chicken gut microbiome revealed by metagenomics and culture.</title>
        <authorList>
            <person name="Gilroy R."/>
            <person name="Ravi A."/>
            <person name="Getino M."/>
            <person name="Pursley I."/>
            <person name="Horton D.L."/>
            <person name="Alikhan N.F."/>
            <person name="Baker D."/>
            <person name="Gharbi K."/>
            <person name="Hall N."/>
            <person name="Watson M."/>
            <person name="Adriaenssens E.M."/>
            <person name="Foster-Nyarko E."/>
            <person name="Jarju S."/>
            <person name="Secka A."/>
            <person name="Antonio M."/>
            <person name="Oren A."/>
            <person name="Chaudhuri R.R."/>
            <person name="La Ragione R."/>
            <person name="Hildebrand F."/>
            <person name="Pallen M.J."/>
        </authorList>
    </citation>
    <scope>NUCLEOTIDE SEQUENCE</scope>
    <source>
        <strain evidence="2">ChiSxjej3B15-24422</strain>
    </source>
</reference>
<comment type="caution">
    <text evidence="2">The sequence shown here is derived from an EMBL/GenBank/DDBJ whole genome shotgun (WGS) entry which is preliminary data.</text>
</comment>
<gene>
    <name evidence="2" type="ORF">H9831_06680</name>
</gene>
<organism evidence="2 3">
    <name type="scientific">Candidatus Eisenbergiella pullistercoris</name>
    <dbReference type="NCBI Taxonomy" id="2838555"/>
    <lineage>
        <taxon>Bacteria</taxon>
        <taxon>Bacillati</taxon>
        <taxon>Bacillota</taxon>
        <taxon>Clostridia</taxon>
        <taxon>Lachnospirales</taxon>
        <taxon>Lachnospiraceae</taxon>
        <taxon>Eisenbergiella</taxon>
    </lineage>
</organism>
<dbReference type="EMBL" id="DXDD01000086">
    <property type="protein sequence ID" value="HIY60345.1"/>
    <property type="molecule type" value="Genomic_DNA"/>
</dbReference>
<dbReference type="AlphaFoldDB" id="A0A9D1YP00"/>
<keyword evidence="1" id="KW-1133">Transmembrane helix</keyword>
<evidence type="ECO:0000313" key="2">
    <source>
        <dbReference type="EMBL" id="HIY60345.1"/>
    </source>
</evidence>
<name>A0A9D1YP00_9FIRM</name>
<evidence type="ECO:0000313" key="3">
    <source>
        <dbReference type="Proteomes" id="UP000824007"/>
    </source>
</evidence>
<evidence type="ECO:0000256" key="1">
    <source>
        <dbReference type="SAM" id="Phobius"/>
    </source>
</evidence>
<keyword evidence="1" id="KW-0472">Membrane</keyword>
<protein>
    <submittedName>
        <fullName evidence="2">Pro-sigmaK processing inhibitor BofA family protein</fullName>
    </submittedName>
</protein>
<sequence>MIGAACLLVLLAAAMRSRTQLLLNFILRAVLGLLLIWFVNAFLDGRGIPVHVGLGGVSLLVCGALGAPGALLLYGIQICAWLLG</sequence>
<reference evidence="2" key="2">
    <citation type="submission" date="2021-04" db="EMBL/GenBank/DDBJ databases">
        <authorList>
            <person name="Gilroy R."/>
        </authorList>
    </citation>
    <scope>NUCLEOTIDE SEQUENCE</scope>
    <source>
        <strain evidence="2">ChiSxjej3B15-24422</strain>
    </source>
</reference>
<feature type="transmembrane region" description="Helical" evidence="1">
    <location>
        <begin position="26"/>
        <end position="43"/>
    </location>
</feature>
<dbReference type="Pfam" id="PF07441">
    <property type="entry name" value="BofA"/>
    <property type="match status" value="1"/>
</dbReference>
<feature type="transmembrane region" description="Helical" evidence="1">
    <location>
        <begin position="55"/>
        <end position="83"/>
    </location>
</feature>
<keyword evidence="1" id="KW-0812">Transmembrane</keyword>
<proteinExistence type="predicted"/>